<name>A0ACC0HSF6_9ERIC</name>
<gene>
    <name evidence="1" type="ORF">LOK49_LG05G03718</name>
</gene>
<comment type="caution">
    <text evidence="1">The sequence shown here is derived from an EMBL/GenBank/DDBJ whole genome shotgun (WGS) entry which is preliminary data.</text>
</comment>
<dbReference type="Proteomes" id="UP001060215">
    <property type="component" value="Chromosome 4"/>
</dbReference>
<evidence type="ECO:0000313" key="1">
    <source>
        <dbReference type="EMBL" id="KAI8015905.1"/>
    </source>
</evidence>
<protein>
    <submittedName>
        <fullName evidence="1">Uncharacterized protein</fullName>
    </submittedName>
</protein>
<keyword evidence="2" id="KW-1185">Reference proteome</keyword>
<accession>A0ACC0HSF6</accession>
<organism evidence="1 2">
    <name type="scientific">Camellia lanceoleosa</name>
    <dbReference type="NCBI Taxonomy" id="1840588"/>
    <lineage>
        <taxon>Eukaryota</taxon>
        <taxon>Viridiplantae</taxon>
        <taxon>Streptophyta</taxon>
        <taxon>Embryophyta</taxon>
        <taxon>Tracheophyta</taxon>
        <taxon>Spermatophyta</taxon>
        <taxon>Magnoliopsida</taxon>
        <taxon>eudicotyledons</taxon>
        <taxon>Gunneridae</taxon>
        <taxon>Pentapetalae</taxon>
        <taxon>asterids</taxon>
        <taxon>Ericales</taxon>
        <taxon>Theaceae</taxon>
        <taxon>Camellia</taxon>
    </lineage>
</organism>
<dbReference type="EMBL" id="CM045761">
    <property type="protein sequence ID" value="KAI8015905.1"/>
    <property type="molecule type" value="Genomic_DNA"/>
</dbReference>
<reference evidence="1 2" key="1">
    <citation type="journal article" date="2022" name="Plant J.">
        <title>Chromosome-level genome of Camellia lanceoleosa provides a valuable resource for understanding genome evolution and self-incompatibility.</title>
        <authorList>
            <person name="Gong W."/>
            <person name="Xiao S."/>
            <person name="Wang L."/>
            <person name="Liao Z."/>
            <person name="Chang Y."/>
            <person name="Mo W."/>
            <person name="Hu G."/>
            <person name="Li W."/>
            <person name="Zhao G."/>
            <person name="Zhu H."/>
            <person name="Hu X."/>
            <person name="Ji K."/>
            <person name="Xiang X."/>
            <person name="Song Q."/>
            <person name="Yuan D."/>
            <person name="Jin S."/>
            <person name="Zhang L."/>
        </authorList>
    </citation>
    <scope>NUCLEOTIDE SEQUENCE [LARGE SCALE GENOMIC DNA]</scope>
    <source>
        <strain evidence="1">SQ_2022a</strain>
    </source>
</reference>
<sequence>MINSRSTAHVSNRSRGPSRQHRCRSSAKGHRSHPTGDERREDHKPKPLRDSTDSSVDNDINGARLNKPHLNQQNKQTKEHFASEINTVSFALASGSSSSVLLTTSDKNHDF</sequence>
<evidence type="ECO:0000313" key="2">
    <source>
        <dbReference type="Proteomes" id="UP001060215"/>
    </source>
</evidence>
<proteinExistence type="predicted"/>